<evidence type="ECO:0000259" key="1">
    <source>
        <dbReference type="Pfam" id="PF12867"/>
    </source>
</evidence>
<organism evidence="2 3">
    <name type="scientific">Paenibacillus violae</name>
    <dbReference type="NCBI Taxonomy" id="3077234"/>
    <lineage>
        <taxon>Bacteria</taxon>
        <taxon>Bacillati</taxon>
        <taxon>Bacillota</taxon>
        <taxon>Bacilli</taxon>
        <taxon>Bacillales</taxon>
        <taxon>Paenibacillaceae</taxon>
        <taxon>Paenibacillus</taxon>
    </lineage>
</organism>
<dbReference type="EMBL" id="JAWCUD010000002">
    <property type="protein sequence ID" value="MDU0201082.1"/>
    <property type="molecule type" value="Genomic_DNA"/>
</dbReference>
<feature type="domain" description="DinB-like" evidence="1">
    <location>
        <begin position="15"/>
        <end position="176"/>
    </location>
</feature>
<sequence>MSVKKAIHHIDNELTRTLNDYYSWLDVHSDLLRFRPKVGWSIEQILEHVTLTNYFLLILIRKGKKKALDLAIPINLDHAVSNYVYNLGELDLIDKHKSFVWIRPEHMEPIGDKSISEIKSLMEEQINECKEILKELPNGEGILFQTTMTVINLGKIDVYQYIYFLCQHAKRHISQMERVRDEFSNFKIAE</sequence>
<dbReference type="InterPro" id="IPR034660">
    <property type="entry name" value="DinB/YfiT-like"/>
</dbReference>
<protein>
    <submittedName>
        <fullName evidence="2">DinB family protein</fullName>
    </submittedName>
</protein>
<dbReference type="SUPFAM" id="SSF109854">
    <property type="entry name" value="DinB/YfiT-like putative metalloenzymes"/>
    <property type="match status" value="1"/>
</dbReference>
<dbReference type="Proteomes" id="UP001260980">
    <property type="component" value="Unassembled WGS sequence"/>
</dbReference>
<evidence type="ECO:0000313" key="3">
    <source>
        <dbReference type="Proteomes" id="UP001260980"/>
    </source>
</evidence>
<gene>
    <name evidence="2" type="ORF">RQP52_08285</name>
</gene>
<dbReference type="RefSeq" id="WP_315950750.1">
    <property type="nucleotide sequence ID" value="NZ_JAWCUD010000002.1"/>
</dbReference>
<reference evidence="2 3" key="1">
    <citation type="submission" date="2023-10" db="EMBL/GenBank/DDBJ databases">
        <title>Paenibacillus strain PFR10 Genome sequencing and assembly.</title>
        <authorList>
            <person name="Kim I."/>
        </authorList>
    </citation>
    <scope>NUCLEOTIDE SEQUENCE [LARGE SCALE GENOMIC DNA]</scope>
    <source>
        <strain evidence="2 3">PFR10</strain>
    </source>
</reference>
<dbReference type="Pfam" id="PF12867">
    <property type="entry name" value="DinB_2"/>
    <property type="match status" value="1"/>
</dbReference>
<comment type="caution">
    <text evidence="2">The sequence shown here is derived from an EMBL/GenBank/DDBJ whole genome shotgun (WGS) entry which is preliminary data.</text>
</comment>
<accession>A0ABU3RA16</accession>
<dbReference type="Gene3D" id="1.20.120.450">
    <property type="entry name" value="dinb family like domain"/>
    <property type="match status" value="1"/>
</dbReference>
<name>A0ABU3RA16_9BACL</name>
<dbReference type="InterPro" id="IPR024775">
    <property type="entry name" value="DinB-like"/>
</dbReference>
<evidence type="ECO:0000313" key="2">
    <source>
        <dbReference type="EMBL" id="MDU0201082.1"/>
    </source>
</evidence>
<proteinExistence type="predicted"/>
<keyword evidence="3" id="KW-1185">Reference proteome</keyword>